<evidence type="ECO:0000313" key="2">
    <source>
        <dbReference type="Proteomes" id="UP001144978"/>
    </source>
</evidence>
<keyword evidence="2" id="KW-1185">Reference proteome</keyword>
<accession>A0ACC1PJL6</accession>
<evidence type="ECO:0000313" key="1">
    <source>
        <dbReference type="EMBL" id="KAJ2993630.1"/>
    </source>
</evidence>
<sequence length="140" mass="15689">MTRTCTKTPTGWPAQFVSRTIKPQRQRAQLARVRQQPSIASRPVAFIGNGQRRCADARAERTHDAGRVRTAAQPPHATVANGADPGPATVRLRLRSREPVRSLGEPRSRRERAQVLPLRRRISAKPVGRAFIYARPRTIE</sequence>
<dbReference type="Proteomes" id="UP001144978">
    <property type="component" value="Unassembled WGS sequence"/>
</dbReference>
<dbReference type="EMBL" id="JANSHE010002251">
    <property type="protein sequence ID" value="KAJ2993630.1"/>
    <property type="molecule type" value="Genomic_DNA"/>
</dbReference>
<comment type="caution">
    <text evidence="1">The sequence shown here is derived from an EMBL/GenBank/DDBJ whole genome shotgun (WGS) entry which is preliminary data.</text>
</comment>
<organism evidence="1 2">
    <name type="scientific">Trametes sanguinea</name>
    <dbReference type="NCBI Taxonomy" id="158606"/>
    <lineage>
        <taxon>Eukaryota</taxon>
        <taxon>Fungi</taxon>
        <taxon>Dikarya</taxon>
        <taxon>Basidiomycota</taxon>
        <taxon>Agaricomycotina</taxon>
        <taxon>Agaricomycetes</taxon>
        <taxon>Polyporales</taxon>
        <taxon>Polyporaceae</taxon>
        <taxon>Trametes</taxon>
    </lineage>
</organism>
<protein>
    <submittedName>
        <fullName evidence="1">Uncharacterized protein</fullName>
    </submittedName>
</protein>
<gene>
    <name evidence="1" type="ORF">NUW54_g7684</name>
</gene>
<proteinExistence type="predicted"/>
<reference evidence="1" key="1">
    <citation type="submission" date="2022-08" db="EMBL/GenBank/DDBJ databases">
        <title>Genome Sequence of Pycnoporus sanguineus.</title>
        <authorList>
            <person name="Buettner E."/>
        </authorList>
    </citation>
    <scope>NUCLEOTIDE SEQUENCE</scope>
    <source>
        <strain evidence="1">CG-C14</strain>
    </source>
</reference>
<name>A0ACC1PJL6_9APHY</name>